<dbReference type="Proteomes" id="UP000267096">
    <property type="component" value="Unassembled WGS sequence"/>
</dbReference>
<dbReference type="InterPro" id="IPR037056">
    <property type="entry name" value="RNase_H1_N_sf"/>
</dbReference>
<proteinExistence type="inferred from homology"/>
<dbReference type="Pfam" id="PF00075">
    <property type="entry name" value="RNase_H"/>
    <property type="match status" value="1"/>
</dbReference>
<name>A0A0M3JRL4_ANISI</name>
<evidence type="ECO:0000256" key="4">
    <source>
        <dbReference type="ARBA" id="ARBA00005300"/>
    </source>
</evidence>
<evidence type="ECO:0000256" key="2">
    <source>
        <dbReference type="ARBA" id="ARBA00001946"/>
    </source>
</evidence>
<keyword evidence="9 10" id="KW-0460">Magnesium</keyword>
<dbReference type="OrthoDB" id="90239at2759"/>
<dbReference type="Gene3D" id="3.30.420.10">
    <property type="entry name" value="Ribonuclease H-like superfamily/Ribonuclease H"/>
    <property type="match status" value="1"/>
</dbReference>
<keyword evidence="7 10" id="KW-0255">Endonuclease</keyword>
<evidence type="ECO:0000256" key="1">
    <source>
        <dbReference type="ARBA" id="ARBA00000077"/>
    </source>
</evidence>
<reference evidence="12 13" key="2">
    <citation type="submission" date="2018-11" db="EMBL/GenBank/DDBJ databases">
        <authorList>
            <consortium name="Pathogen Informatics"/>
        </authorList>
    </citation>
    <scope>NUCLEOTIDE SEQUENCE [LARGE SCALE GENOMIC DNA]</scope>
</reference>
<evidence type="ECO:0000256" key="3">
    <source>
        <dbReference type="ARBA" id="ARBA00004065"/>
    </source>
</evidence>
<dbReference type="PANTHER" id="PTHR10642:SF26">
    <property type="entry name" value="RIBONUCLEASE H1"/>
    <property type="match status" value="1"/>
</dbReference>
<dbReference type="GO" id="GO:0000287">
    <property type="term" value="F:magnesium ion binding"/>
    <property type="evidence" value="ECO:0007669"/>
    <property type="project" value="UniProtKB-UniRule"/>
</dbReference>
<dbReference type="CDD" id="cd09280">
    <property type="entry name" value="RNase_HI_eukaryote_like"/>
    <property type="match status" value="1"/>
</dbReference>
<dbReference type="FunFam" id="3.30.420.10:FF:000115">
    <property type="entry name" value="Ribonuclease H"/>
    <property type="match status" value="1"/>
</dbReference>
<evidence type="ECO:0000313" key="12">
    <source>
        <dbReference type="EMBL" id="VDK42371.1"/>
    </source>
</evidence>
<dbReference type="Gene3D" id="3.40.970.10">
    <property type="entry name" value="Ribonuclease H1, N-terminal domain"/>
    <property type="match status" value="1"/>
</dbReference>
<evidence type="ECO:0000256" key="7">
    <source>
        <dbReference type="ARBA" id="ARBA00022759"/>
    </source>
</evidence>
<dbReference type="GO" id="GO:0043137">
    <property type="term" value="P:DNA replication, removal of RNA primer"/>
    <property type="evidence" value="ECO:0007669"/>
    <property type="project" value="TreeGrafter"/>
</dbReference>
<evidence type="ECO:0000256" key="10">
    <source>
        <dbReference type="PIRNR" id="PIRNR036852"/>
    </source>
</evidence>
<dbReference type="AlphaFoldDB" id="A0A0M3JRL4"/>
<dbReference type="Pfam" id="PF01693">
    <property type="entry name" value="Cauli_VI"/>
    <property type="match status" value="1"/>
</dbReference>
<sequence length="260" mass="28614">MKPYYAVARGRTRGVYRTWPECEKSVKGFTGAKFKKFSSEREALDFINANKEGCVPLAVKQPAVTTSSSSGALKPSNSGRIQKRLVPRKNILHLKKKALCKTDVDEWRSQGVPVVYTDGACSSNGRRGAKAGIGVFWGDNSPDNVSQPLASGPPTNNRAELSAVIAALKTAHEKNLTRLIICTDSNLLIQSMNSWIKNWRKNGWKTANGEDVKNKDLIVELDTWLNRIEVRFEHVAGHAGIYGNEKADELARNGAVRYGG</sequence>
<dbReference type="GO" id="GO:0004523">
    <property type="term" value="F:RNA-DNA hybrid ribonuclease activity"/>
    <property type="evidence" value="ECO:0007669"/>
    <property type="project" value="UniProtKB-UniRule"/>
</dbReference>
<dbReference type="FunFam" id="3.40.970.10:FF:000002">
    <property type="entry name" value="Ribonuclease H"/>
    <property type="match status" value="1"/>
</dbReference>
<dbReference type="SUPFAM" id="SSF53098">
    <property type="entry name" value="Ribonuclease H-like"/>
    <property type="match status" value="1"/>
</dbReference>
<evidence type="ECO:0000259" key="11">
    <source>
        <dbReference type="PROSITE" id="PS50879"/>
    </source>
</evidence>
<dbReference type="InterPro" id="IPR050092">
    <property type="entry name" value="RNase_H"/>
</dbReference>
<comment type="function">
    <text evidence="3 10">Endonuclease that specifically degrades the RNA of RNA-DNA hybrids.</text>
</comment>
<feature type="domain" description="RNase H type-1" evidence="11">
    <location>
        <begin position="109"/>
        <end position="256"/>
    </location>
</feature>
<dbReference type="WBParaSite" id="ASIM_0001055501-mRNA-1">
    <property type="protein sequence ID" value="ASIM_0001055501-mRNA-1"/>
    <property type="gene ID" value="ASIM_0001055501"/>
</dbReference>
<dbReference type="EMBL" id="UYRR01030984">
    <property type="protein sequence ID" value="VDK42371.1"/>
    <property type="molecule type" value="Genomic_DNA"/>
</dbReference>
<accession>A0A0M3JRL4</accession>
<comment type="cofactor">
    <cofactor evidence="2 10">
        <name>Mg(2+)</name>
        <dbReference type="ChEBI" id="CHEBI:18420"/>
    </cofactor>
</comment>
<dbReference type="PANTHER" id="PTHR10642">
    <property type="entry name" value="RIBONUCLEASE H1"/>
    <property type="match status" value="1"/>
</dbReference>
<dbReference type="PIRSF" id="PIRSF036852">
    <property type="entry name" value="Ribonuclease_H1_euk"/>
    <property type="match status" value="1"/>
</dbReference>
<dbReference type="InterPro" id="IPR012337">
    <property type="entry name" value="RNaseH-like_sf"/>
</dbReference>
<dbReference type="InterPro" id="IPR017067">
    <property type="entry name" value="RNase_H1_euk"/>
</dbReference>
<gene>
    <name evidence="12" type="ORF">ASIM_LOCUS10113</name>
</gene>
<keyword evidence="13" id="KW-1185">Reference proteome</keyword>
<dbReference type="GO" id="GO:0003676">
    <property type="term" value="F:nucleic acid binding"/>
    <property type="evidence" value="ECO:0007669"/>
    <property type="project" value="UniProtKB-UniRule"/>
</dbReference>
<dbReference type="PROSITE" id="PS50879">
    <property type="entry name" value="RNASE_H_1"/>
    <property type="match status" value="1"/>
</dbReference>
<keyword evidence="5 10" id="KW-0540">Nuclease</keyword>
<keyword evidence="8 10" id="KW-0378">Hydrolase</keyword>
<dbReference type="InterPro" id="IPR036397">
    <property type="entry name" value="RNaseH_sf"/>
</dbReference>
<dbReference type="EC" id="3.1.26.4" evidence="10"/>
<dbReference type="InterPro" id="IPR011320">
    <property type="entry name" value="RNase_H1_N"/>
</dbReference>
<comment type="catalytic activity">
    <reaction evidence="1 10">
        <text>Endonucleolytic cleavage to 5'-phosphomonoester.</text>
        <dbReference type="EC" id="3.1.26.4"/>
    </reaction>
</comment>
<reference evidence="14" key="1">
    <citation type="submission" date="2017-02" db="UniProtKB">
        <authorList>
            <consortium name="WormBaseParasite"/>
        </authorList>
    </citation>
    <scope>IDENTIFICATION</scope>
</reference>
<evidence type="ECO:0000256" key="6">
    <source>
        <dbReference type="ARBA" id="ARBA00022723"/>
    </source>
</evidence>
<dbReference type="SUPFAM" id="SSF55658">
    <property type="entry name" value="L9 N-domain-like"/>
    <property type="match status" value="1"/>
</dbReference>
<dbReference type="InterPro" id="IPR002156">
    <property type="entry name" value="RNaseH_domain"/>
</dbReference>
<evidence type="ECO:0000256" key="9">
    <source>
        <dbReference type="ARBA" id="ARBA00022842"/>
    </source>
</evidence>
<comment type="similarity">
    <text evidence="4 10">Belongs to the RNase H family.</text>
</comment>
<evidence type="ECO:0000313" key="13">
    <source>
        <dbReference type="Proteomes" id="UP000267096"/>
    </source>
</evidence>
<protein>
    <recommendedName>
        <fullName evidence="10">Ribonuclease H1</fullName>
        <shortName evidence="10">RNase H1</shortName>
        <ecNumber evidence="10">3.1.26.4</ecNumber>
    </recommendedName>
</protein>
<evidence type="ECO:0000313" key="14">
    <source>
        <dbReference type="WBParaSite" id="ASIM_0001055501-mRNA-1"/>
    </source>
</evidence>
<dbReference type="InterPro" id="IPR009027">
    <property type="entry name" value="Ribosomal_bL9/RNase_H1_N"/>
</dbReference>
<evidence type="ECO:0000256" key="8">
    <source>
        <dbReference type="ARBA" id="ARBA00022801"/>
    </source>
</evidence>
<keyword evidence="6 10" id="KW-0479">Metal-binding</keyword>
<organism evidence="14">
    <name type="scientific">Anisakis simplex</name>
    <name type="common">Herring worm</name>
    <dbReference type="NCBI Taxonomy" id="6269"/>
    <lineage>
        <taxon>Eukaryota</taxon>
        <taxon>Metazoa</taxon>
        <taxon>Ecdysozoa</taxon>
        <taxon>Nematoda</taxon>
        <taxon>Chromadorea</taxon>
        <taxon>Rhabditida</taxon>
        <taxon>Spirurina</taxon>
        <taxon>Ascaridomorpha</taxon>
        <taxon>Ascaridoidea</taxon>
        <taxon>Anisakidae</taxon>
        <taxon>Anisakis</taxon>
        <taxon>Anisakis simplex complex</taxon>
    </lineage>
</organism>
<evidence type="ECO:0000256" key="5">
    <source>
        <dbReference type="ARBA" id="ARBA00022722"/>
    </source>
</evidence>